<evidence type="ECO:0000313" key="2">
    <source>
        <dbReference type="Proteomes" id="UP000094936"/>
    </source>
</evidence>
<organism evidence="1 2">
    <name type="scientific">Veronia pacifica</name>
    <dbReference type="NCBI Taxonomy" id="1080227"/>
    <lineage>
        <taxon>Bacteria</taxon>
        <taxon>Pseudomonadati</taxon>
        <taxon>Pseudomonadota</taxon>
        <taxon>Gammaproteobacteria</taxon>
        <taxon>Vibrionales</taxon>
        <taxon>Vibrionaceae</taxon>
        <taxon>Veronia</taxon>
    </lineage>
</organism>
<gene>
    <name evidence="1" type="ORF">A8L45_17955</name>
</gene>
<comment type="caution">
    <text evidence="1">The sequence shown here is derived from an EMBL/GenBank/DDBJ whole genome shotgun (WGS) entry which is preliminary data.</text>
</comment>
<protein>
    <submittedName>
        <fullName evidence="1">Uncharacterized protein</fullName>
    </submittedName>
</protein>
<dbReference type="OrthoDB" id="8456470at2"/>
<evidence type="ECO:0000313" key="1">
    <source>
        <dbReference type="EMBL" id="ODA31139.1"/>
    </source>
</evidence>
<name>A0A1C3ED30_9GAMM</name>
<reference evidence="1 2" key="1">
    <citation type="submission" date="2016-05" db="EMBL/GenBank/DDBJ databases">
        <title>Genomic Taxonomy of the Vibrionaceae.</title>
        <authorList>
            <person name="Gomez-Gil B."/>
            <person name="Enciso-Ibarra J."/>
        </authorList>
    </citation>
    <scope>NUCLEOTIDE SEQUENCE [LARGE SCALE GENOMIC DNA]</scope>
    <source>
        <strain evidence="1 2">CAIM 1920</strain>
    </source>
</reference>
<dbReference type="Proteomes" id="UP000094936">
    <property type="component" value="Unassembled WGS sequence"/>
</dbReference>
<accession>A0A1C3ED30</accession>
<dbReference type="STRING" id="1080227.A8L45_17955"/>
<dbReference type="AlphaFoldDB" id="A0A1C3ED30"/>
<keyword evidence="2" id="KW-1185">Reference proteome</keyword>
<dbReference type="EMBL" id="LYBM01000040">
    <property type="protein sequence ID" value="ODA31139.1"/>
    <property type="molecule type" value="Genomic_DNA"/>
</dbReference>
<sequence length="230" mass="27852">MKEIIESNAQEDYTKYDCHFKSFSDKTLDKYKEVGFYECYLRTLYFKNWKEGLNSIKEDNLNHLMDELHQDVNSSYYLSSIGLYRTSNMHLRSLIELSLQSIYFYQHPVELEKWESGKFVIKHDKLKDYIKEHPRFSDRETKNKISLLVEQISSKWKFFSKHIHAESLQYFQTQKESEFNQEFSDAEFGKWKKHYLETVDKINTLFALFFSDELKRFPFNIKSLIKIESE</sequence>
<proteinExistence type="predicted"/>
<dbReference type="RefSeq" id="WP_068904743.1">
    <property type="nucleotide sequence ID" value="NZ_JBHUIF010000003.1"/>
</dbReference>